<dbReference type="PANTHER" id="PTHR43618">
    <property type="entry name" value="7-ALPHA-HYDROXYSTEROID DEHYDROGENASE"/>
    <property type="match status" value="1"/>
</dbReference>
<dbReference type="InterPro" id="IPR052178">
    <property type="entry name" value="Sec_Metab_Biosynth_SDR"/>
</dbReference>
<dbReference type="Proteomes" id="UP000254161">
    <property type="component" value="Unassembled WGS sequence"/>
</dbReference>
<gene>
    <name evidence="4" type="primary">ydaD</name>
    <name evidence="4" type="ORF">NCTC12264_00288</name>
</gene>
<evidence type="ECO:0000256" key="2">
    <source>
        <dbReference type="ARBA" id="ARBA00022857"/>
    </source>
</evidence>
<dbReference type="PRINTS" id="PR00081">
    <property type="entry name" value="GDHRDH"/>
</dbReference>
<sequence length="191" mass="21885">MVWIKDKVCVISDGAKGIGLGIAKLWARESGISVILSRLTMDKDLENEFKNLYENFGFYQIDLKEYEKNKKLIGEIYQKYGSIYALVNNADANDNLHIKNSSTKDLIKFYENNLFHYYTLAKECLPYIKKEKGSVLVSKTALIGQNECLRLSKSRSNRLYKRVACAFAKNEVRANALSSAEVITSLYEKWL</sequence>
<proteinExistence type="inferred from homology"/>
<comment type="similarity">
    <text evidence="1">Belongs to the short-chain dehydrogenases/reductases (SDR) family.</text>
</comment>
<name>A0A381EGJ3_CAMUP</name>
<dbReference type="InterPro" id="IPR036291">
    <property type="entry name" value="NAD(P)-bd_dom_sf"/>
</dbReference>
<evidence type="ECO:0000256" key="3">
    <source>
        <dbReference type="ARBA" id="ARBA00023002"/>
    </source>
</evidence>
<organism evidence="4 5">
    <name type="scientific">Campylobacter upsaliensis</name>
    <dbReference type="NCBI Taxonomy" id="28080"/>
    <lineage>
        <taxon>Bacteria</taxon>
        <taxon>Pseudomonadati</taxon>
        <taxon>Campylobacterota</taxon>
        <taxon>Epsilonproteobacteria</taxon>
        <taxon>Campylobacterales</taxon>
        <taxon>Campylobacteraceae</taxon>
        <taxon>Campylobacter</taxon>
    </lineage>
</organism>
<dbReference type="InterPro" id="IPR002347">
    <property type="entry name" value="SDR_fam"/>
</dbReference>
<keyword evidence="3 4" id="KW-0560">Oxidoreductase</keyword>
<reference evidence="4 5" key="1">
    <citation type="submission" date="2018-06" db="EMBL/GenBank/DDBJ databases">
        <authorList>
            <consortium name="Pathogen Informatics"/>
            <person name="Doyle S."/>
        </authorList>
    </citation>
    <scope>NUCLEOTIDE SEQUENCE [LARGE SCALE GENOMIC DNA]</scope>
    <source>
        <strain evidence="4 5">NCTC12264</strain>
    </source>
</reference>
<accession>A0A381EGJ3</accession>
<evidence type="ECO:0000256" key="1">
    <source>
        <dbReference type="ARBA" id="ARBA00006484"/>
    </source>
</evidence>
<dbReference type="CDD" id="cd05233">
    <property type="entry name" value="SDR_c"/>
    <property type="match status" value="1"/>
</dbReference>
<dbReference type="SUPFAM" id="SSF51735">
    <property type="entry name" value="NAD(P)-binding Rossmann-fold domains"/>
    <property type="match status" value="1"/>
</dbReference>
<dbReference type="GO" id="GO:0016491">
    <property type="term" value="F:oxidoreductase activity"/>
    <property type="evidence" value="ECO:0007669"/>
    <property type="project" value="UniProtKB-KW"/>
</dbReference>
<dbReference type="AlphaFoldDB" id="A0A381EGJ3"/>
<protein>
    <submittedName>
        <fullName evidence="4">Short chain dehydrogenase</fullName>
        <ecNumber evidence="4">1.-.-.-</ecNumber>
    </submittedName>
</protein>
<dbReference type="PANTHER" id="PTHR43618:SF8">
    <property type="entry name" value="7ALPHA-HYDROXYSTEROID DEHYDROGENASE"/>
    <property type="match status" value="1"/>
</dbReference>
<dbReference type="EMBL" id="UFUZ01000001">
    <property type="protein sequence ID" value="SUX26069.1"/>
    <property type="molecule type" value="Genomic_DNA"/>
</dbReference>
<dbReference type="Gene3D" id="3.40.50.720">
    <property type="entry name" value="NAD(P)-binding Rossmann-like Domain"/>
    <property type="match status" value="1"/>
</dbReference>
<evidence type="ECO:0000313" key="4">
    <source>
        <dbReference type="EMBL" id="SUX26069.1"/>
    </source>
</evidence>
<dbReference type="Pfam" id="PF00106">
    <property type="entry name" value="adh_short"/>
    <property type="match status" value="1"/>
</dbReference>
<dbReference type="RefSeq" id="WP_115628919.1">
    <property type="nucleotide sequence ID" value="NZ_JANKIR010000010.1"/>
</dbReference>
<dbReference type="EC" id="1.-.-.-" evidence="4"/>
<keyword evidence="2" id="KW-0521">NADP</keyword>
<evidence type="ECO:0000313" key="5">
    <source>
        <dbReference type="Proteomes" id="UP000254161"/>
    </source>
</evidence>